<organism evidence="1 2">
    <name type="scientific">Aurantiacibacter marinus</name>
    <dbReference type="NCBI Taxonomy" id="874156"/>
    <lineage>
        <taxon>Bacteria</taxon>
        <taxon>Pseudomonadati</taxon>
        <taxon>Pseudomonadota</taxon>
        <taxon>Alphaproteobacteria</taxon>
        <taxon>Sphingomonadales</taxon>
        <taxon>Erythrobacteraceae</taxon>
        <taxon>Aurantiacibacter</taxon>
    </lineage>
</organism>
<dbReference type="InterPro" id="IPR023214">
    <property type="entry name" value="HAD_sf"/>
</dbReference>
<dbReference type="InterPro" id="IPR036412">
    <property type="entry name" value="HAD-like_sf"/>
</dbReference>
<protein>
    <recommendedName>
        <fullName evidence="3">Acid phosphatase</fullName>
    </recommendedName>
</protein>
<evidence type="ECO:0008006" key="3">
    <source>
        <dbReference type="Google" id="ProtNLM"/>
    </source>
</evidence>
<dbReference type="STRING" id="874156.GCA_001021555_00221"/>
<dbReference type="PATRIC" id="fig|874156.12.peg.1093"/>
<dbReference type="EMBL" id="LBHU01000001">
    <property type="protein sequence ID" value="KLI64913.1"/>
    <property type="molecule type" value="Genomic_DNA"/>
</dbReference>
<dbReference type="PROSITE" id="PS51257">
    <property type="entry name" value="PROKAR_LIPOPROTEIN"/>
    <property type="match status" value="1"/>
</dbReference>
<accession>A0A0H0XQP8</accession>
<gene>
    <name evidence="1" type="ORF">AAV99_05275</name>
</gene>
<sequence length="267" mass="28017">MRAPFIRAIVLIAAAVSLQGCVLAAAAVPLLATGAVVRNAVTGERTRQAIAEGNAIDPDSIAVASLGQYALVEGSLLPAPVAAAPIDGPFGELRMHALAALAAGMDGQFSALLANPASLQPTRSQCEAGVPAILIDLDPIGGLVQLSGTNAQNSPLVPLLDALRREGVAVAWITDREPQDAGAIRQRLLETRLDPTARDPLFVQRYPGELKQSRRQALLETHCPIAIAGDDVRDFDDLYLYLIDPSSAGGLEPMIGDGWFLIPNPLD</sequence>
<dbReference type="RefSeq" id="WP_047092781.1">
    <property type="nucleotide sequence ID" value="NZ_LBHU01000001.1"/>
</dbReference>
<reference evidence="1 2" key="1">
    <citation type="submission" date="2015-04" db="EMBL/GenBank/DDBJ databases">
        <title>The draft genome sequence of Erythrobacter marinus HWDM-33.</title>
        <authorList>
            <person name="Zhuang L."/>
            <person name="Liu Y."/>
            <person name="Shao Z."/>
        </authorList>
    </citation>
    <scope>NUCLEOTIDE SEQUENCE [LARGE SCALE GENOMIC DNA]</scope>
    <source>
        <strain evidence="1 2">HWDM-33</strain>
    </source>
</reference>
<name>A0A0H0XQP8_9SPHN</name>
<dbReference type="Gene3D" id="3.40.50.1000">
    <property type="entry name" value="HAD superfamily/HAD-like"/>
    <property type="match status" value="1"/>
</dbReference>
<evidence type="ECO:0000313" key="1">
    <source>
        <dbReference type="EMBL" id="KLI64913.1"/>
    </source>
</evidence>
<dbReference type="AlphaFoldDB" id="A0A0H0XQP8"/>
<comment type="caution">
    <text evidence="1">The sequence shown here is derived from an EMBL/GenBank/DDBJ whole genome shotgun (WGS) entry which is preliminary data.</text>
</comment>
<keyword evidence="2" id="KW-1185">Reference proteome</keyword>
<proteinExistence type="predicted"/>
<dbReference type="SUPFAM" id="SSF56784">
    <property type="entry name" value="HAD-like"/>
    <property type="match status" value="1"/>
</dbReference>
<dbReference type="Proteomes" id="UP000053455">
    <property type="component" value="Unassembled WGS sequence"/>
</dbReference>
<evidence type="ECO:0000313" key="2">
    <source>
        <dbReference type="Proteomes" id="UP000053455"/>
    </source>
</evidence>